<feature type="transmembrane region" description="Helical" evidence="1">
    <location>
        <begin position="37"/>
        <end position="59"/>
    </location>
</feature>
<organism evidence="3 4">
    <name type="scientific">Aurantiacibacter atlanticus</name>
    <dbReference type="NCBI Taxonomy" id="1648404"/>
    <lineage>
        <taxon>Bacteria</taxon>
        <taxon>Pseudomonadati</taxon>
        <taxon>Pseudomonadota</taxon>
        <taxon>Alphaproteobacteria</taxon>
        <taxon>Sphingomonadales</taxon>
        <taxon>Erythrobacteraceae</taxon>
        <taxon>Aurantiacibacter</taxon>
    </lineage>
</organism>
<evidence type="ECO:0000256" key="1">
    <source>
        <dbReference type="SAM" id="Phobius"/>
    </source>
</evidence>
<dbReference type="PANTHER" id="PTHR30590">
    <property type="entry name" value="INNER MEMBRANE PROTEIN"/>
    <property type="match status" value="1"/>
</dbReference>
<gene>
    <name evidence="3" type="ORF">CP97_05955</name>
</gene>
<evidence type="ECO:0000313" key="3">
    <source>
        <dbReference type="EMBL" id="AKQ41665.1"/>
    </source>
</evidence>
<keyword evidence="1" id="KW-0812">Transmembrane</keyword>
<accession>A0A0H4VB65</accession>
<feature type="transmembrane region" description="Helical" evidence="1">
    <location>
        <begin position="114"/>
        <end position="132"/>
    </location>
</feature>
<dbReference type="Pfam" id="PF04235">
    <property type="entry name" value="DUF418"/>
    <property type="match status" value="1"/>
</dbReference>
<feature type="transmembrane region" description="Helical" evidence="1">
    <location>
        <begin position="311"/>
        <end position="335"/>
    </location>
</feature>
<feature type="domain" description="DUF418" evidence="2">
    <location>
        <begin position="263"/>
        <end position="422"/>
    </location>
</feature>
<dbReference type="RefSeq" id="WP_048885180.1">
    <property type="nucleotide sequence ID" value="NZ_CP011310.1"/>
</dbReference>
<keyword evidence="1" id="KW-0472">Membrane</keyword>
<dbReference type="PATRIC" id="fig|1648404.4.peg.1246"/>
<evidence type="ECO:0000313" key="4">
    <source>
        <dbReference type="Proteomes" id="UP000059113"/>
    </source>
</evidence>
<evidence type="ECO:0000259" key="2">
    <source>
        <dbReference type="Pfam" id="PF04235"/>
    </source>
</evidence>
<dbReference type="KEGG" id="ery:CP97_05955"/>
<dbReference type="InterPro" id="IPR007349">
    <property type="entry name" value="DUF418"/>
</dbReference>
<sequence>MTDQHITPDGATAEAHVRPAPATNTERIASLDLIRGIAVMGILAANIVAFGQPFGAYMWPEAWLGPVGDPDNWMWVTQFVLIDSKMRGLFTLLFGAGLALFMDKAWERGAGKGLQIRRLFWLLLFGLFHFYFIWRGDILVLYSLVGFVAITFLRWSARNLLIVGLLGYFMSGMVYLLVIGLPYFIVDTSMGNTPEMAEGRAGLVEAQVAATADDAAETQILTNGSYIDFVQHNLTEHLTDPLNSALLFAFETLPLMLIGMGLYRVGLYSGGSSPRKQAMWGWAGIIIGSILTLLLALWIRDQGLTYWGTLASFIAFSFYPKLPVILGLAAVLALWGRTAEGWLAERLSAAGRAAFTNYLGMSVLMMLLFHPWAGGLWGKFTRPELYFVVLFGWAVMLAWSKPWLERFRYGPLEWLWRCLTYGRLFPLRRQSAGDN</sequence>
<proteinExistence type="predicted"/>
<keyword evidence="4" id="KW-1185">Reference proteome</keyword>
<dbReference type="EMBL" id="CP011310">
    <property type="protein sequence ID" value="AKQ41665.1"/>
    <property type="molecule type" value="Genomic_DNA"/>
</dbReference>
<feature type="transmembrane region" description="Helical" evidence="1">
    <location>
        <begin position="355"/>
        <end position="373"/>
    </location>
</feature>
<dbReference type="Proteomes" id="UP000059113">
    <property type="component" value="Chromosome"/>
</dbReference>
<feature type="transmembrane region" description="Helical" evidence="1">
    <location>
        <begin position="162"/>
        <end position="186"/>
    </location>
</feature>
<reference evidence="3 4" key="1">
    <citation type="journal article" date="2015" name="Int. J. Syst. Evol. Microbiol.">
        <title>Erythrobacter atlanticus sp. nov., a bacterium from ocean sediment able to degrade polycyclic aromatic hydrocarbons.</title>
        <authorList>
            <person name="Zhuang L."/>
            <person name="Liu Y."/>
            <person name="Wang L."/>
            <person name="Wang W."/>
            <person name="Shao Z."/>
        </authorList>
    </citation>
    <scope>NUCLEOTIDE SEQUENCE [LARGE SCALE GENOMIC DNA]</scope>
    <source>
        <strain evidence="4">s21-N3</strain>
    </source>
</reference>
<protein>
    <recommendedName>
        <fullName evidence="2">DUF418 domain-containing protein</fullName>
    </recommendedName>
</protein>
<dbReference type="InterPro" id="IPR052529">
    <property type="entry name" value="Bact_Transport_Assoc"/>
</dbReference>
<feature type="transmembrane region" description="Helical" evidence="1">
    <location>
        <begin position="79"/>
        <end position="102"/>
    </location>
</feature>
<reference evidence="4" key="2">
    <citation type="submission" date="2015-04" db="EMBL/GenBank/DDBJ databases">
        <title>The complete genome sequence of Erythrobacter sp. s21-N3.</title>
        <authorList>
            <person name="Zhuang L."/>
            <person name="Liu Y."/>
            <person name="Shao Z."/>
        </authorList>
    </citation>
    <scope>NUCLEOTIDE SEQUENCE [LARGE SCALE GENOMIC DNA]</scope>
    <source>
        <strain evidence="4">s21-N3</strain>
    </source>
</reference>
<feature type="transmembrane region" description="Helical" evidence="1">
    <location>
        <begin position="138"/>
        <end position="155"/>
    </location>
</feature>
<dbReference type="STRING" id="1648404.CP97_05955"/>
<feature type="transmembrane region" description="Helical" evidence="1">
    <location>
        <begin position="385"/>
        <end position="404"/>
    </location>
</feature>
<dbReference type="PANTHER" id="PTHR30590:SF2">
    <property type="entry name" value="INNER MEMBRANE PROTEIN"/>
    <property type="match status" value="1"/>
</dbReference>
<keyword evidence="1" id="KW-1133">Transmembrane helix</keyword>
<feature type="transmembrane region" description="Helical" evidence="1">
    <location>
        <begin position="245"/>
        <end position="267"/>
    </location>
</feature>
<name>A0A0H4VB65_9SPHN</name>
<feature type="transmembrane region" description="Helical" evidence="1">
    <location>
        <begin position="279"/>
        <end position="299"/>
    </location>
</feature>
<dbReference type="AlphaFoldDB" id="A0A0H4VB65"/>